<dbReference type="InterPro" id="IPR055406">
    <property type="entry name" value="HEAT_Maestro"/>
</dbReference>
<reference evidence="4" key="1">
    <citation type="submission" date="2016-06" db="UniProtKB">
        <authorList>
            <consortium name="WormBaseParasite"/>
        </authorList>
    </citation>
    <scope>IDENTIFICATION</scope>
</reference>
<dbReference type="InterPro" id="IPR011989">
    <property type="entry name" value="ARM-like"/>
</dbReference>
<dbReference type="InterPro" id="IPR016024">
    <property type="entry name" value="ARM-type_fold"/>
</dbReference>
<feature type="domain" description="Maestro-like HEAT-repeats" evidence="2">
    <location>
        <begin position="12"/>
        <end position="245"/>
    </location>
</feature>
<dbReference type="AlphaFoldDB" id="A0A183CWD5"/>
<dbReference type="PANTHER" id="PTHR23120:SF0">
    <property type="entry name" value="MAESTRO HEAT-LIKE REPEAT FAMILY MEMBER 1"/>
    <property type="match status" value="1"/>
</dbReference>
<dbReference type="InterPro" id="IPR048465">
    <property type="entry name" value="Maestro-like_HEAT"/>
</dbReference>
<sequence length="599" mass="65731">LFQPYYASAADHERLRAVDATLRVLTVYFEHARDFALGRANEFGPMSSLLARLVPRVADSLCAVRHAALRAVYWTFRLAHVHKGLSRDSIDSTLFDPAVFIKDYLGDEGKLEGMISRKAVKVMADFTDSRLPQSQIQTYLSGLFGMLNDRQSQVSSAAAQLLTSILTHRGGTLCAEADTLVTTLLNKLPDVHACVQTYTDLLAALIAFAHHQLYACIDVMLARPLPYSVSMIDAWHTMSHDHTLFPLIADYLLELITAGCGSSESNEVPFEILDTGAGSSVKIVKPEVCALAAAVTEIIRAGEPEPELFKRIPNILAALLQFLAAVIDTQYPVLVKEKNGAKVLIITPELRRISSTPAALASQALRSLFLRTLDDAIVEKMNSERAWSDCIDTLHFTNGIAVLTRSLSEHRPEWIRPLVRLMIPRMQSSSDAYRVAAAAVLCPDEEGEADNKLLDALIATLMKALEDRNLKIRKLAVRGLGDLACCSDSILNKYSSDAIQAAMAGLDDVGDRRDEIAMEAVNALNKLSTRVSNTHLENILSNESSALRAVSFSLFGELGQRVGGCDAYREQLLINIVSIVLHLNDEEEQVKQASFSVTL</sequence>
<dbReference type="SUPFAM" id="SSF48371">
    <property type="entry name" value="ARM repeat"/>
    <property type="match status" value="1"/>
</dbReference>
<name>A0A183CWD5_9BILA</name>
<dbReference type="Pfam" id="PF23227">
    <property type="entry name" value="HEAT_MROH2B_C"/>
    <property type="match status" value="1"/>
</dbReference>
<evidence type="ECO:0000259" key="2">
    <source>
        <dbReference type="Pfam" id="PF21047"/>
    </source>
</evidence>
<keyword evidence="1" id="KW-0677">Repeat</keyword>
<organism evidence="4">
    <name type="scientific">Gongylonema pulchrum</name>
    <dbReference type="NCBI Taxonomy" id="637853"/>
    <lineage>
        <taxon>Eukaryota</taxon>
        <taxon>Metazoa</taxon>
        <taxon>Ecdysozoa</taxon>
        <taxon>Nematoda</taxon>
        <taxon>Chromadorea</taxon>
        <taxon>Rhabditida</taxon>
        <taxon>Spirurina</taxon>
        <taxon>Spiruromorpha</taxon>
        <taxon>Spiruroidea</taxon>
        <taxon>Gongylonematidae</taxon>
        <taxon>Gongylonema</taxon>
    </lineage>
</organism>
<dbReference type="GO" id="GO:0005737">
    <property type="term" value="C:cytoplasm"/>
    <property type="evidence" value="ECO:0007669"/>
    <property type="project" value="TreeGrafter"/>
</dbReference>
<dbReference type="InterPro" id="IPR045206">
    <property type="entry name" value="Maestro_heat-like_prot"/>
</dbReference>
<dbReference type="PANTHER" id="PTHR23120">
    <property type="entry name" value="MAESTRO-RELATED HEAT DOMAIN-CONTAINING"/>
    <property type="match status" value="1"/>
</dbReference>
<accession>A0A183CWD5</accession>
<evidence type="ECO:0000256" key="1">
    <source>
        <dbReference type="ARBA" id="ARBA00022737"/>
    </source>
</evidence>
<protein>
    <submittedName>
        <fullName evidence="4">Non-specific serine/threonine protein kinase</fullName>
    </submittedName>
</protein>
<dbReference type="Pfam" id="PF21047">
    <property type="entry name" value="HEAT_Maestro"/>
    <property type="match status" value="1"/>
</dbReference>
<proteinExistence type="predicted"/>
<evidence type="ECO:0000259" key="3">
    <source>
        <dbReference type="Pfam" id="PF23227"/>
    </source>
</evidence>
<evidence type="ECO:0000313" key="4">
    <source>
        <dbReference type="WBParaSite" id="GPUH_0000077601-mRNA-1"/>
    </source>
</evidence>
<dbReference type="Gene3D" id="1.25.10.10">
    <property type="entry name" value="Leucine-rich Repeat Variant"/>
    <property type="match status" value="2"/>
</dbReference>
<dbReference type="WBParaSite" id="GPUH_0000077601-mRNA-1">
    <property type="protein sequence ID" value="GPUH_0000077601-mRNA-1"/>
    <property type="gene ID" value="GPUH_0000077601"/>
</dbReference>
<feature type="domain" description="Maestro/Maestro-like HEAT-repeats" evidence="3">
    <location>
        <begin position="457"/>
        <end position="594"/>
    </location>
</feature>